<feature type="region of interest" description="Disordered" evidence="1">
    <location>
        <begin position="1"/>
        <end position="27"/>
    </location>
</feature>
<keyword evidence="3" id="KW-1185">Reference proteome</keyword>
<comment type="caution">
    <text evidence="2">The sequence shown here is derived from an EMBL/GenBank/DDBJ whole genome shotgun (WGS) entry which is preliminary data.</text>
</comment>
<organism evidence="2 3">
    <name type="scientific">Olea europaea subsp. europaea</name>
    <dbReference type="NCBI Taxonomy" id="158383"/>
    <lineage>
        <taxon>Eukaryota</taxon>
        <taxon>Viridiplantae</taxon>
        <taxon>Streptophyta</taxon>
        <taxon>Embryophyta</taxon>
        <taxon>Tracheophyta</taxon>
        <taxon>Spermatophyta</taxon>
        <taxon>Magnoliopsida</taxon>
        <taxon>eudicotyledons</taxon>
        <taxon>Gunneridae</taxon>
        <taxon>Pentapetalae</taxon>
        <taxon>asterids</taxon>
        <taxon>lamiids</taxon>
        <taxon>Lamiales</taxon>
        <taxon>Oleaceae</taxon>
        <taxon>Oleeae</taxon>
        <taxon>Olea</taxon>
    </lineage>
</organism>
<dbReference type="Gramene" id="OE9A068155T2">
    <property type="protein sequence ID" value="OE9A068155C2"/>
    <property type="gene ID" value="OE9A068155"/>
</dbReference>
<accession>A0A8S0Q2A2</accession>
<feature type="compositionally biased region" description="Polar residues" evidence="1">
    <location>
        <begin position="11"/>
        <end position="20"/>
    </location>
</feature>
<feature type="non-terminal residue" evidence="2">
    <location>
        <position position="50"/>
    </location>
</feature>
<dbReference type="OrthoDB" id="925650at2759"/>
<feature type="compositionally biased region" description="Basic and acidic residues" evidence="1">
    <location>
        <begin position="1"/>
        <end position="10"/>
    </location>
</feature>
<reference evidence="2 3" key="1">
    <citation type="submission" date="2019-12" db="EMBL/GenBank/DDBJ databases">
        <authorList>
            <person name="Alioto T."/>
            <person name="Alioto T."/>
            <person name="Gomez Garrido J."/>
        </authorList>
    </citation>
    <scope>NUCLEOTIDE SEQUENCE [LARGE SCALE GENOMIC DNA]</scope>
</reference>
<evidence type="ECO:0000256" key="1">
    <source>
        <dbReference type="SAM" id="MobiDB-lite"/>
    </source>
</evidence>
<dbReference type="AlphaFoldDB" id="A0A8S0Q2A2"/>
<evidence type="ECO:0000313" key="2">
    <source>
        <dbReference type="EMBL" id="CAA2960116.1"/>
    </source>
</evidence>
<dbReference type="EMBL" id="CACTIH010000371">
    <property type="protein sequence ID" value="CAA2960116.1"/>
    <property type="molecule type" value="Genomic_DNA"/>
</dbReference>
<dbReference type="Proteomes" id="UP000594638">
    <property type="component" value="Unassembled WGS sequence"/>
</dbReference>
<gene>
    <name evidence="2" type="ORF">OLEA9_A068155</name>
</gene>
<proteinExistence type="predicted"/>
<sequence>MSKEEEDKRNTNNPFQQPNRGYQGKEEEEEMRLFGVLMFGLIGATATTLA</sequence>
<evidence type="ECO:0000313" key="3">
    <source>
        <dbReference type="Proteomes" id="UP000594638"/>
    </source>
</evidence>
<protein>
    <submittedName>
        <fullName evidence="2">DnaJ homolog subfamily C member 7 homolog isoform X2</fullName>
    </submittedName>
</protein>
<name>A0A8S0Q2A2_OLEEU</name>